<sequence length="324" mass="35993">MKPKIFLARKVPKEVEDYIAQHCDIEKWNGPGIIPRHELLKLLGDSEGLLINRELIDPELLDSAPKLRVVSNNSVGYNNFNIEAMKSRGIIGTNTPSVLDETVADLVLGLILATARRISELDRYVKTGQWQGIIGNELYGTDVHHATIGIIGMGRIGECIAERAKFGFKMRVLYCNRKQRAEAEERLGAEHCSLEQLLQESDFVVLMTPLTPQTINIMSDREFGFMKRTAIFINASRGETVNESALIKVLEEGKIRGAGLDVFDKEPVDPNNPLLKMPNVVTLPHIGSATAKTRFDMAMLAGQNLVKALLENEPANLVPELKNI</sequence>
<dbReference type="Gene3D" id="3.40.50.720">
    <property type="entry name" value="NAD(P)-binding Rossmann-like Domain"/>
    <property type="match status" value="2"/>
</dbReference>
<dbReference type="EC" id="1.1.1.81" evidence="7"/>
<dbReference type="RefSeq" id="WP_073030959.1">
    <property type="nucleotide sequence ID" value="NZ_FQXJ01000013.1"/>
</dbReference>
<dbReference type="GO" id="GO:0030267">
    <property type="term" value="F:glyoxylate reductase (NADPH) activity"/>
    <property type="evidence" value="ECO:0007669"/>
    <property type="project" value="UniProtKB-EC"/>
</dbReference>
<dbReference type="EC" id="1.1.1.79" evidence="6"/>
<comment type="catalytic activity">
    <reaction evidence="2">
        <text>(R)-glycerate + NAD(+) = 3-hydroxypyruvate + NADH + H(+)</text>
        <dbReference type="Rhea" id="RHEA:17905"/>
        <dbReference type="ChEBI" id="CHEBI:15378"/>
        <dbReference type="ChEBI" id="CHEBI:16659"/>
        <dbReference type="ChEBI" id="CHEBI:17180"/>
        <dbReference type="ChEBI" id="CHEBI:57540"/>
        <dbReference type="ChEBI" id="CHEBI:57945"/>
        <dbReference type="EC" id="1.1.1.81"/>
    </reaction>
</comment>
<evidence type="ECO:0000259" key="10">
    <source>
        <dbReference type="Pfam" id="PF00389"/>
    </source>
</evidence>
<dbReference type="OrthoDB" id="9805416at2"/>
<comment type="similarity">
    <text evidence="5">Belongs to the D-isomer specific 2-hydroxyacid dehydrogenase family. GhrB subfamily.</text>
</comment>
<dbReference type="SUPFAM" id="SSF52283">
    <property type="entry name" value="Formate/glycerate dehydrogenase catalytic domain-like"/>
    <property type="match status" value="1"/>
</dbReference>
<comment type="catalytic activity">
    <reaction evidence="4">
        <text>glycolate + NADP(+) = glyoxylate + NADPH + H(+)</text>
        <dbReference type="Rhea" id="RHEA:10992"/>
        <dbReference type="ChEBI" id="CHEBI:15378"/>
        <dbReference type="ChEBI" id="CHEBI:29805"/>
        <dbReference type="ChEBI" id="CHEBI:36655"/>
        <dbReference type="ChEBI" id="CHEBI:57783"/>
        <dbReference type="ChEBI" id="CHEBI:58349"/>
        <dbReference type="EC" id="1.1.1.79"/>
    </reaction>
</comment>
<proteinExistence type="inferred from homology"/>
<dbReference type="EMBL" id="FQXJ01000013">
    <property type="protein sequence ID" value="SHI25688.1"/>
    <property type="molecule type" value="Genomic_DNA"/>
</dbReference>
<feature type="domain" description="D-isomer specific 2-hydroxyacid dehydrogenase NAD-binding" evidence="11">
    <location>
        <begin position="108"/>
        <end position="287"/>
    </location>
</feature>
<evidence type="ECO:0000259" key="11">
    <source>
        <dbReference type="Pfam" id="PF02826"/>
    </source>
</evidence>
<evidence type="ECO:0000256" key="1">
    <source>
        <dbReference type="ARBA" id="ARBA00023002"/>
    </source>
</evidence>
<dbReference type="AlphaFoldDB" id="A0A1M5ZNF4"/>
<feature type="domain" description="D-isomer specific 2-hydroxyacid dehydrogenase catalytic" evidence="10">
    <location>
        <begin position="6"/>
        <end position="318"/>
    </location>
</feature>
<dbReference type="Pfam" id="PF02826">
    <property type="entry name" value="2-Hacid_dh_C"/>
    <property type="match status" value="1"/>
</dbReference>
<reference evidence="13" key="1">
    <citation type="submission" date="2016-11" db="EMBL/GenBank/DDBJ databases">
        <authorList>
            <person name="Varghese N."/>
            <person name="Submissions S."/>
        </authorList>
    </citation>
    <scope>NUCLEOTIDE SEQUENCE [LARGE SCALE GENOMIC DNA]</scope>
    <source>
        <strain evidence="13">DSM 15449</strain>
    </source>
</reference>
<dbReference type="PANTHER" id="PTHR10996:SF283">
    <property type="entry name" value="GLYOXYLATE_HYDROXYPYRUVATE REDUCTASE B"/>
    <property type="match status" value="1"/>
</dbReference>
<evidence type="ECO:0000256" key="7">
    <source>
        <dbReference type="ARBA" id="ARBA00066674"/>
    </source>
</evidence>
<evidence type="ECO:0000256" key="9">
    <source>
        <dbReference type="RuleBase" id="RU003719"/>
    </source>
</evidence>
<dbReference type="InterPro" id="IPR006139">
    <property type="entry name" value="D-isomer_2_OHA_DH_cat_dom"/>
</dbReference>
<dbReference type="InterPro" id="IPR050223">
    <property type="entry name" value="D-isomer_2-hydroxyacid_DH"/>
</dbReference>
<dbReference type="GO" id="GO:0016618">
    <property type="term" value="F:hydroxypyruvate reductase [NAD(P)H] activity"/>
    <property type="evidence" value="ECO:0007669"/>
    <property type="project" value="UniProtKB-EC"/>
</dbReference>
<comment type="catalytic activity">
    <reaction evidence="3">
        <text>(R)-glycerate + NADP(+) = 3-hydroxypyruvate + NADPH + H(+)</text>
        <dbReference type="Rhea" id="RHEA:18657"/>
        <dbReference type="ChEBI" id="CHEBI:15378"/>
        <dbReference type="ChEBI" id="CHEBI:16659"/>
        <dbReference type="ChEBI" id="CHEBI:17180"/>
        <dbReference type="ChEBI" id="CHEBI:57783"/>
        <dbReference type="ChEBI" id="CHEBI:58349"/>
        <dbReference type="EC" id="1.1.1.81"/>
    </reaction>
</comment>
<gene>
    <name evidence="12" type="ORF">SAMN02746098_03461</name>
</gene>
<dbReference type="PROSITE" id="PS00065">
    <property type="entry name" value="D_2_HYDROXYACID_DH_1"/>
    <property type="match status" value="1"/>
</dbReference>
<dbReference type="InterPro" id="IPR036291">
    <property type="entry name" value="NAD(P)-bd_dom_sf"/>
</dbReference>
<evidence type="ECO:0000313" key="13">
    <source>
        <dbReference type="Proteomes" id="UP000183954"/>
    </source>
</evidence>
<dbReference type="Pfam" id="PF00389">
    <property type="entry name" value="2-Hacid_dh"/>
    <property type="match status" value="1"/>
</dbReference>
<dbReference type="CDD" id="cd05301">
    <property type="entry name" value="GDH"/>
    <property type="match status" value="1"/>
</dbReference>
<evidence type="ECO:0000256" key="5">
    <source>
        <dbReference type="ARBA" id="ARBA00061278"/>
    </source>
</evidence>
<keyword evidence="1 9" id="KW-0560">Oxidoreductase</keyword>
<dbReference type="SUPFAM" id="SSF51735">
    <property type="entry name" value="NAD(P)-binding Rossmann-fold domains"/>
    <property type="match status" value="1"/>
</dbReference>
<dbReference type="GO" id="GO:0005829">
    <property type="term" value="C:cytosol"/>
    <property type="evidence" value="ECO:0007669"/>
    <property type="project" value="TreeGrafter"/>
</dbReference>
<evidence type="ECO:0000256" key="2">
    <source>
        <dbReference type="ARBA" id="ARBA00051801"/>
    </source>
</evidence>
<dbReference type="FunFam" id="3.40.50.720:FF:000026">
    <property type="entry name" value="Glyoxylate/hydroxypyruvate reductase B"/>
    <property type="match status" value="1"/>
</dbReference>
<accession>A0A1M5ZNF4</accession>
<dbReference type="InterPro" id="IPR006140">
    <property type="entry name" value="D-isomer_DH_NAD-bd"/>
</dbReference>
<dbReference type="GO" id="GO:0051287">
    <property type="term" value="F:NAD binding"/>
    <property type="evidence" value="ECO:0007669"/>
    <property type="project" value="InterPro"/>
</dbReference>
<organism evidence="12 13">
    <name type="scientific">Desulfosporosinus lacus DSM 15449</name>
    <dbReference type="NCBI Taxonomy" id="1121420"/>
    <lineage>
        <taxon>Bacteria</taxon>
        <taxon>Bacillati</taxon>
        <taxon>Bacillota</taxon>
        <taxon>Clostridia</taxon>
        <taxon>Eubacteriales</taxon>
        <taxon>Desulfitobacteriaceae</taxon>
        <taxon>Desulfosporosinus</taxon>
    </lineage>
</organism>
<evidence type="ECO:0000256" key="4">
    <source>
        <dbReference type="ARBA" id="ARBA00052769"/>
    </source>
</evidence>
<evidence type="ECO:0000256" key="6">
    <source>
        <dbReference type="ARBA" id="ARBA00066661"/>
    </source>
</evidence>
<dbReference type="PANTHER" id="PTHR10996">
    <property type="entry name" value="2-HYDROXYACID DEHYDROGENASE-RELATED"/>
    <property type="match status" value="1"/>
</dbReference>
<name>A0A1M5ZNF4_9FIRM</name>
<protein>
    <recommendedName>
        <fullName evidence="8">Glyoxylate/hydroxypyruvate reductase B</fullName>
        <ecNumber evidence="6">1.1.1.79</ecNumber>
        <ecNumber evidence="7">1.1.1.81</ecNumber>
    </recommendedName>
</protein>
<keyword evidence="13" id="KW-1185">Reference proteome</keyword>
<evidence type="ECO:0000256" key="8">
    <source>
        <dbReference type="ARBA" id="ARBA00073362"/>
    </source>
</evidence>
<dbReference type="InterPro" id="IPR029752">
    <property type="entry name" value="D-isomer_DH_CS1"/>
</dbReference>
<dbReference type="Proteomes" id="UP000183954">
    <property type="component" value="Unassembled WGS sequence"/>
</dbReference>
<evidence type="ECO:0000256" key="3">
    <source>
        <dbReference type="ARBA" id="ARBA00052239"/>
    </source>
</evidence>
<dbReference type="STRING" id="1121420.SAMN02746098_03461"/>
<evidence type="ECO:0000313" key="12">
    <source>
        <dbReference type="EMBL" id="SHI25688.1"/>
    </source>
</evidence>